<organism evidence="2 3">
    <name type="scientific">Vagococcus acidifermentans</name>
    <dbReference type="NCBI Taxonomy" id="564710"/>
    <lineage>
        <taxon>Bacteria</taxon>
        <taxon>Bacillati</taxon>
        <taxon>Bacillota</taxon>
        <taxon>Bacilli</taxon>
        <taxon>Lactobacillales</taxon>
        <taxon>Enterococcaceae</taxon>
        <taxon>Vagococcus</taxon>
    </lineage>
</organism>
<dbReference type="InterPro" id="IPR007863">
    <property type="entry name" value="Peptidase_M16_C"/>
</dbReference>
<dbReference type="PANTHER" id="PTHR11851:SF186">
    <property type="entry name" value="INACTIVE METALLOPROTEASE YMFF-RELATED"/>
    <property type="match status" value="1"/>
</dbReference>
<evidence type="ECO:0000259" key="1">
    <source>
        <dbReference type="Pfam" id="PF05193"/>
    </source>
</evidence>
<dbReference type="GO" id="GO:0046872">
    <property type="term" value="F:metal ion binding"/>
    <property type="evidence" value="ECO:0007669"/>
    <property type="project" value="InterPro"/>
</dbReference>
<gene>
    <name evidence="2" type="ORF">CBF27_00750</name>
</gene>
<dbReference type="OrthoDB" id="9762085at2"/>
<dbReference type="EMBL" id="NGKC01000001">
    <property type="protein sequence ID" value="RSU14548.1"/>
    <property type="molecule type" value="Genomic_DNA"/>
</dbReference>
<evidence type="ECO:0000313" key="3">
    <source>
        <dbReference type="Proteomes" id="UP000286773"/>
    </source>
</evidence>
<dbReference type="SUPFAM" id="SSF63411">
    <property type="entry name" value="LuxS/MPP-like metallohydrolase"/>
    <property type="match status" value="2"/>
</dbReference>
<dbReference type="AlphaFoldDB" id="A0A430B2L6"/>
<dbReference type="Proteomes" id="UP000286773">
    <property type="component" value="Unassembled WGS sequence"/>
</dbReference>
<comment type="caution">
    <text evidence="2">The sequence shown here is derived from an EMBL/GenBank/DDBJ whole genome shotgun (WGS) entry which is preliminary data.</text>
</comment>
<dbReference type="Pfam" id="PF05193">
    <property type="entry name" value="Peptidase_M16_C"/>
    <property type="match status" value="1"/>
</dbReference>
<dbReference type="RefSeq" id="WP_126811396.1">
    <property type="nucleotide sequence ID" value="NZ_NGKC01000001.1"/>
</dbReference>
<name>A0A430B2L6_9ENTE</name>
<feature type="domain" description="Peptidase M16 C-terminal" evidence="1">
    <location>
        <begin position="182"/>
        <end position="355"/>
    </location>
</feature>
<reference evidence="2 3" key="1">
    <citation type="submission" date="2017-05" db="EMBL/GenBank/DDBJ databases">
        <title>Vagococcus spp. assemblies.</title>
        <authorList>
            <person name="Gulvik C.A."/>
        </authorList>
    </citation>
    <scope>NUCLEOTIDE SEQUENCE [LARGE SCALE GENOMIC DNA]</scope>
    <source>
        <strain evidence="2 3">LMG 24798</strain>
    </source>
</reference>
<dbReference type="InterPro" id="IPR050361">
    <property type="entry name" value="MPP/UQCRC_Complex"/>
</dbReference>
<accession>A0A430B2L6</accession>
<dbReference type="PANTHER" id="PTHR11851">
    <property type="entry name" value="METALLOPROTEASE"/>
    <property type="match status" value="1"/>
</dbReference>
<protein>
    <submittedName>
        <fullName evidence="2">Peptidase M16</fullName>
    </submittedName>
</protein>
<sequence>MSIELTQGVTLHVLPTEKYKTTRIMIRFAAELDKATISKRTLLSSLMETNSLTYPTQSDISRKLAELYGAGFSIDVMKKGSRHFFTVTLNLVDESLLSSGSTVFEDGVAFLRDILFHPNVTGGQFDQETFEREQRNLVKYIASVFDDKQSYAALSLQELYFANSDSQKTPSFGTTEDILKETAASLAAYYQQMLAEDAVDIFVMGNMEEQYVAQCFEGFGLAPRQPVSGGLFYTQPVQNIIRQKTETLPVIQSKLNLGYFTDIYFHDDQYFPLLVFNGLFGGFPHSKLFMNVREAHSLAYYASSSIDTFRGMMTVQTGIDGANRDKVLRLISEQLKELAQGIVSDTELLQTKRMLQNQYLLSLDNQRALMEQRFLEMQLPQSRITDEEWLERVAAVSLDDVQRVAQQTKLQAVYFMEGGAE</sequence>
<dbReference type="NCBIfam" id="NF047422">
    <property type="entry name" value="YfmF_fam"/>
    <property type="match status" value="1"/>
</dbReference>
<dbReference type="InterPro" id="IPR011249">
    <property type="entry name" value="Metalloenz_LuxS/M16"/>
</dbReference>
<dbReference type="Gene3D" id="3.30.830.10">
    <property type="entry name" value="Metalloenzyme, LuxS/M16 peptidase-like"/>
    <property type="match status" value="2"/>
</dbReference>
<proteinExistence type="predicted"/>
<evidence type="ECO:0000313" key="2">
    <source>
        <dbReference type="EMBL" id="RSU14548.1"/>
    </source>
</evidence>
<keyword evidence="3" id="KW-1185">Reference proteome</keyword>